<dbReference type="EMBL" id="AYLO01000064">
    <property type="protein sequence ID" value="ESS72211.1"/>
    <property type="molecule type" value="Genomic_DNA"/>
</dbReference>
<gene>
    <name evidence="2" type="ORF">MGMO_66c00500</name>
</gene>
<keyword evidence="3" id="KW-1185">Reference proteome</keyword>
<sequence>MFNKLVYSIFFLLQSFFVVVSAGDVTIPGAIEVPGGNSAYLTVHAKGDQIFHCTLKTGEYSWKWYAPEAKLYDTQNQALVGSHGAGPSWTHKDGSSVKAKGVQKIDAPDKSAAPWLLLEAIEHEGDGLLAQTNYIQRINTQGGVAPSSGCDANHLGSEKRVPYSADYNFYRK</sequence>
<protein>
    <recommendedName>
        <fullName evidence="4">DUF3455 domain-containing protein</fullName>
    </recommendedName>
</protein>
<dbReference type="InterPro" id="IPR021851">
    <property type="entry name" value="DUF3455"/>
</dbReference>
<name>V5DY14_9GAMM</name>
<dbReference type="Pfam" id="PF11937">
    <property type="entry name" value="DUF3455"/>
    <property type="match status" value="1"/>
</dbReference>
<accession>V5DY14</accession>
<reference evidence="2 3" key="1">
    <citation type="journal article" date="2013" name="Genome Announc.">
        <title>Draft Genome Sequence of the Methanotrophic Gammaproteobacterium Methyloglobulus morosus DSM 22980 Strain KoM1.</title>
        <authorList>
            <person name="Poehlein A."/>
            <person name="Deutzmann J.S."/>
            <person name="Daniel R."/>
            <person name="Simeonova D.D."/>
        </authorList>
    </citation>
    <scope>NUCLEOTIDE SEQUENCE [LARGE SCALE GENOMIC DNA]</scope>
    <source>
        <strain evidence="2 3">KoM1</strain>
    </source>
</reference>
<dbReference type="AlphaFoldDB" id="V5DY14"/>
<feature type="chain" id="PRO_5004732092" description="DUF3455 domain-containing protein" evidence="1">
    <location>
        <begin position="23"/>
        <end position="172"/>
    </location>
</feature>
<feature type="signal peptide" evidence="1">
    <location>
        <begin position="1"/>
        <end position="22"/>
    </location>
</feature>
<evidence type="ECO:0000313" key="2">
    <source>
        <dbReference type="EMBL" id="ESS72211.1"/>
    </source>
</evidence>
<dbReference type="PANTHER" id="PTHR35567:SF1">
    <property type="entry name" value="CONSERVED FUNGAL PROTEIN (AFU_ORTHOLOGUE AFUA_1G14230)"/>
    <property type="match status" value="1"/>
</dbReference>
<dbReference type="STRING" id="1116472.MGMO_66c00500"/>
<keyword evidence="1" id="KW-0732">Signal</keyword>
<dbReference type="eggNOG" id="ENOG50330AH">
    <property type="taxonomic scope" value="Bacteria"/>
</dbReference>
<evidence type="ECO:0008006" key="4">
    <source>
        <dbReference type="Google" id="ProtNLM"/>
    </source>
</evidence>
<evidence type="ECO:0000313" key="3">
    <source>
        <dbReference type="Proteomes" id="UP000017842"/>
    </source>
</evidence>
<comment type="caution">
    <text evidence="2">The sequence shown here is derived from an EMBL/GenBank/DDBJ whole genome shotgun (WGS) entry which is preliminary data.</text>
</comment>
<organism evidence="2 3">
    <name type="scientific">Methyloglobulus morosus KoM1</name>
    <dbReference type="NCBI Taxonomy" id="1116472"/>
    <lineage>
        <taxon>Bacteria</taxon>
        <taxon>Pseudomonadati</taxon>
        <taxon>Pseudomonadota</taxon>
        <taxon>Gammaproteobacteria</taxon>
        <taxon>Methylococcales</taxon>
        <taxon>Methylococcaceae</taxon>
        <taxon>Methyloglobulus</taxon>
    </lineage>
</organism>
<dbReference type="Proteomes" id="UP000017842">
    <property type="component" value="Unassembled WGS sequence"/>
</dbReference>
<dbReference type="RefSeq" id="WP_023494789.1">
    <property type="nucleotide sequence ID" value="NZ_AYLO01000064.1"/>
</dbReference>
<dbReference type="PANTHER" id="PTHR35567">
    <property type="entry name" value="MALATE DEHYDROGENASE (AFU_ORTHOLOGUE AFUA_2G13800)"/>
    <property type="match status" value="1"/>
</dbReference>
<proteinExistence type="predicted"/>
<evidence type="ECO:0000256" key="1">
    <source>
        <dbReference type="SAM" id="SignalP"/>
    </source>
</evidence>
<dbReference type="OrthoDB" id="193535at2"/>